<keyword evidence="6" id="KW-0735">Signal-anchor</keyword>
<name>A0AA38HCK9_9TREE</name>
<feature type="transmembrane region" description="Helical" evidence="11">
    <location>
        <begin position="15"/>
        <end position="37"/>
    </location>
</feature>
<keyword evidence="9 11" id="KW-0472">Membrane</keyword>
<dbReference type="RefSeq" id="XP_052946221.1">
    <property type="nucleotide sequence ID" value="XM_053093258.1"/>
</dbReference>
<evidence type="ECO:0000256" key="10">
    <source>
        <dbReference type="SAM" id="MobiDB-lite"/>
    </source>
</evidence>
<evidence type="ECO:0000256" key="1">
    <source>
        <dbReference type="ARBA" id="ARBA00004323"/>
    </source>
</evidence>
<evidence type="ECO:0000256" key="5">
    <source>
        <dbReference type="ARBA" id="ARBA00022692"/>
    </source>
</evidence>
<dbReference type="AlphaFoldDB" id="A0AA38HCK9"/>
<organism evidence="12 13">
    <name type="scientific">Dioszegia hungarica</name>
    <dbReference type="NCBI Taxonomy" id="4972"/>
    <lineage>
        <taxon>Eukaryota</taxon>
        <taxon>Fungi</taxon>
        <taxon>Dikarya</taxon>
        <taxon>Basidiomycota</taxon>
        <taxon>Agaricomycotina</taxon>
        <taxon>Tremellomycetes</taxon>
        <taxon>Tremellales</taxon>
        <taxon>Bulleribasidiaceae</taxon>
        <taxon>Dioszegia</taxon>
    </lineage>
</organism>
<keyword evidence="13" id="KW-1185">Reference proteome</keyword>
<keyword evidence="4" id="KW-0808">Transferase</keyword>
<comment type="similarity">
    <text evidence="2">Belongs to the glycosyltransferase 31 family.</text>
</comment>
<dbReference type="EMBL" id="JAKWFO010000005">
    <property type="protein sequence ID" value="KAI9636444.1"/>
    <property type="molecule type" value="Genomic_DNA"/>
</dbReference>
<dbReference type="Pfam" id="PF01762">
    <property type="entry name" value="Galactosyl_T"/>
    <property type="match status" value="1"/>
</dbReference>
<evidence type="ECO:0000256" key="8">
    <source>
        <dbReference type="ARBA" id="ARBA00023034"/>
    </source>
</evidence>
<proteinExistence type="inferred from homology"/>
<keyword evidence="3" id="KW-0328">Glycosyltransferase</keyword>
<dbReference type="GO" id="GO:0016758">
    <property type="term" value="F:hexosyltransferase activity"/>
    <property type="evidence" value="ECO:0007669"/>
    <property type="project" value="InterPro"/>
</dbReference>
<evidence type="ECO:0000313" key="13">
    <source>
        <dbReference type="Proteomes" id="UP001164286"/>
    </source>
</evidence>
<evidence type="ECO:0000256" key="11">
    <source>
        <dbReference type="SAM" id="Phobius"/>
    </source>
</evidence>
<reference evidence="12" key="1">
    <citation type="journal article" date="2022" name="G3 (Bethesda)">
        <title>High quality genome of the basidiomycete yeast Dioszegia hungarica PDD-24b-2 isolated from cloud water.</title>
        <authorList>
            <person name="Jarrige D."/>
            <person name="Haridas S."/>
            <person name="Bleykasten-Grosshans C."/>
            <person name="Joly M."/>
            <person name="Nadalig T."/>
            <person name="Sancelme M."/>
            <person name="Vuilleumier S."/>
            <person name="Grigoriev I.V."/>
            <person name="Amato P."/>
            <person name="Bringel F."/>
        </authorList>
    </citation>
    <scope>NUCLEOTIDE SEQUENCE</scope>
    <source>
        <strain evidence="12">PDD-24b-2</strain>
    </source>
</reference>
<evidence type="ECO:0000256" key="9">
    <source>
        <dbReference type="ARBA" id="ARBA00023136"/>
    </source>
</evidence>
<sequence length="393" mass="44576">MRYRVPQLLQSRSRILTLLLILGLAVGIPFYAALWYAQYGPASPDLQKYLAHHYPFLSSSVSHVDAPTPILSLLASESPLLHPPPNPLPPPTCAPIKSLGQVEPSKLPPLLLSLHIFSNARFNAQFAKLRRNIIRRTILMGVPHMYRHLVEVKFIMGRSWDPAQETLHDREEKNSGDMIRLSMPDGDGERGKAAEWMRLVGGQRVAQWVVKCDDDVIPILPNLIPYLLTLDPTQPTILGSSFHNEPDKWPHFSKKMYGFSWGILRSVTEARMHDDEKHRFIEEGRYIGVMMNSLTSKPGHPPIAPGSIAKVPTRPVSPDPRTGLIWADVGRRISPWKDYWTVKASSALAWYGMENDQQYEETAMADIIREMHDAGRKYLWDVPDDLKYLACKP</sequence>
<dbReference type="Gene3D" id="3.90.550.50">
    <property type="match status" value="1"/>
</dbReference>
<evidence type="ECO:0008006" key="14">
    <source>
        <dbReference type="Google" id="ProtNLM"/>
    </source>
</evidence>
<dbReference type="InterPro" id="IPR002659">
    <property type="entry name" value="Glyco_trans_31"/>
</dbReference>
<keyword evidence="7 11" id="KW-1133">Transmembrane helix</keyword>
<keyword evidence="5 11" id="KW-0812">Transmembrane</keyword>
<dbReference type="Proteomes" id="UP001164286">
    <property type="component" value="Unassembled WGS sequence"/>
</dbReference>
<comment type="caution">
    <text evidence="12">The sequence shown here is derived from an EMBL/GenBank/DDBJ whole genome shotgun (WGS) entry which is preliminary data.</text>
</comment>
<dbReference type="GO" id="GO:0000139">
    <property type="term" value="C:Golgi membrane"/>
    <property type="evidence" value="ECO:0007669"/>
    <property type="project" value="UniProtKB-SubCell"/>
</dbReference>
<dbReference type="GeneID" id="77732463"/>
<evidence type="ECO:0000313" key="12">
    <source>
        <dbReference type="EMBL" id="KAI9636444.1"/>
    </source>
</evidence>
<accession>A0AA38HCK9</accession>
<comment type="subcellular location">
    <subcellularLocation>
        <location evidence="1">Golgi apparatus membrane</location>
        <topology evidence="1">Single-pass type II membrane protein</topology>
    </subcellularLocation>
</comment>
<protein>
    <recommendedName>
        <fullName evidence="14">Hexosyltransferase</fullName>
    </recommendedName>
</protein>
<keyword evidence="8" id="KW-0333">Golgi apparatus</keyword>
<feature type="region of interest" description="Disordered" evidence="10">
    <location>
        <begin position="168"/>
        <end position="187"/>
    </location>
</feature>
<evidence type="ECO:0000256" key="7">
    <source>
        <dbReference type="ARBA" id="ARBA00022989"/>
    </source>
</evidence>
<evidence type="ECO:0000256" key="4">
    <source>
        <dbReference type="ARBA" id="ARBA00022679"/>
    </source>
</evidence>
<gene>
    <name evidence="12" type="ORF">MKK02DRAFT_45151</name>
</gene>
<evidence type="ECO:0000256" key="3">
    <source>
        <dbReference type="ARBA" id="ARBA00022676"/>
    </source>
</evidence>
<evidence type="ECO:0000256" key="6">
    <source>
        <dbReference type="ARBA" id="ARBA00022968"/>
    </source>
</evidence>
<evidence type="ECO:0000256" key="2">
    <source>
        <dbReference type="ARBA" id="ARBA00008661"/>
    </source>
</evidence>